<evidence type="ECO:0000313" key="4">
    <source>
        <dbReference type="Proteomes" id="UP001190640"/>
    </source>
</evidence>
<dbReference type="GO" id="GO:0005737">
    <property type="term" value="C:cytoplasm"/>
    <property type="evidence" value="ECO:0007669"/>
    <property type="project" value="TreeGrafter"/>
</dbReference>
<dbReference type="PROSITE" id="PS51841">
    <property type="entry name" value="LTD"/>
    <property type="match status" value="1"/>
</dbReference>
<dbReference type="InterPro" id="IPR001322">
    <property type="entry name" value="Lamin_tail_dom"/>
</dbReference>
<feature type="coiled-coil region" evidence="1">
    <location>
        <begin position="46"/>
        <end position="73"/>
    </location>
</feature>
<dbReference type="CTD" id="160492"/>
<gene>
    <name evidence="5" type="primary">LMNTD1</name>
</gene>
<dbReference type="GeneID" id="129335680"/>
<evidence type="ECO:0000259" key="3">
    <source>
        <dbReference type="PROSITE" id="PS51841"/>
    </source>
</evidence>
<reference evidence="5" key="1">
    <citation type="submission" date="2025-08" db="UniProtKB">
        <authorList>
            <consortium name="RefSeq"/>
        </authorList>
    </citation>
    <scope>IDENTIFICATION</scope>
    <source>
        <tissue evidence="5">Blood</tissue>
    </source>
</reference>
<feature type="domain" description="LTD" evidence="3">
    <location>
        <begin position="207"/>
        <end position="327"/>
    </location>
</feature>
<keyword evidence="1" id="KW-0175">Coiled coil</keyword>
<evidence type="ECO:0000256" key="2">
    <source>
        <dbReference type="SAM" id="MobiDB-lite"/>
    </source>
</evidence>
<dbReference type="InterPro" id="IPR036415">
    <property type="entry name" value="Lamin_tail_dom_sf"/>
</dbReference>
<name>A0AA97L9G3_EUBMA</name>
<evidence type="ECO:0000313" key="5">
    <source>
        <dbReference type="RefSeq" id="XP_054844412.1"/>
    </source>
</evidence>
<dbReference type="PANTHER" id="PTHR47012:SF1">
    <property type="entry name" value="LAMIN TAIL DOMAIN-CONTAINING PROTEIN 1"/>
    <property type="match status" value="1"/>
</dbReference>
<dbReference type="SUPFAM" id="SSF74853">
    <property type="entry name" value="Lamin A/C globular tail domain"/>
    <property type="match status" value="1"/>
</dbReference>
<dbReference type="GO" id="GO:0005635">
    <property type="term" value="C:nuclear envelope"/>
    <property type="evidence" value="ECO:0007669"/>
    <property type="project" value="TreeGrafter"/>
</dbReference>
<dbReference type="Proteomes" id="UP001190640">
    <property type="component" value="Chromosome 9"/>
</dbReference>
<dbReference type="Pfam" id="PF00932">
    <property type="entry name" value="LTD"/>
    <property type="match status" value="1"/>
</dbReference>
<dbReference type="InterPro" id="IPR042840">
    <property type="entry name" value="LMNTD1"/>
</dbReference>
<dbReference type="Gene3D" id="2.60.40.1260">
    <property type="entry name" value="Lamin Tail domain"/>
    <property type="match status" value="1"/>
</dbReference>
<feature type="region of interest" description="Disordered" evidence="2">
    <location>
        <begin position="356"/>
        <end position="380"/>
    </location>
</feature>
<proteinExistence type="predicted"/>
<dbReference type="PANTHER" id="PTHR47012">
    <property type="entry name" value="LAMIN TAIL DOMAIN-CONTAINING PROTEIN 1"/>
    <property type="match status" value="1"/>
</dbReference>
<keyword evidence="4" id="KW-1185">Reference proteome</keyword>
<evidence type="ECO:0000256" key="1">
    <source>
        <dbReference type="SAM" id="Coils"/>
    </source>
</evidence>
<protein>
    <submittedName>
        <fullName evidence="5">Lamin tail domain-containing protein 1</fullName>
    </submittedName>
</protein>
<accession>A0AA97L9G3</accession>
<dbReference type="RefSeq" id="XP_054844412.1">
    <property type="nucleotide sequence ID" value="XM_054988437.1"/>
</dbReference>
<organism evidence="4 5">
    <name type="scientific">Eublepharis macularius</name>
    <name type="common">Leopard gecko</name>
    <name type="synonym">Cyrtodactylus macularius</name>
    <dbReference type="NCBI Taxonomy" id="481883"/>
    <lineage>
        <taxon>Eukaryota</taxon>
        <taxon>Metazoa</taxon>
        <taxon>Chordata</taxon>
        <taxon>Craniata</taxon>
        <taxon>Vertebrata</taxon>
        <taxon>Euteleostomi</taxon>
        <taxon>Lepidosauria</taxon>
        <taxon>Squamata</taxon>
        <taxon>Bifurcata</taxon>
        <taxon>Gekkota</taxon>
        <taxon>Eublepharidae</taxon>
        <taxon>Eublepharinae</taxon>
        <taxon>Eublepharis</taxon>
    </lineage>
</organism>
<dbReference type="AlphaFoldDB" id="A0AA97L9G3"/>
<sequence length="517" mass="57651">MEFLRSVIAEEAGNSAAIKALQLEHTNRQRHITALEERLEEIHDHLRTKLKALDAIQEKNANLQQEIASLKGTLGYIRGTEATHCQLPSTVLHLEQHSEPKPSTTSKPSQKVLYSQFMNATSAANLFREERSSRVIAFPAKSLLALDKILAPSCSAMLQNQGMACPRSSTLKTDILGQGQDYITYLFAKSREPPSLLDLLEETEQKPPPAEDSACSAIGNLKIAELHPSGRFVKIINNSPDIEEDIGDYILLQNLNGHPISTYKFPPRIRMKANSEIKVWSASSKMTHKPPIHFLWKNLDMFILGPQCTTILCDPSGQAVAWYTPIHRNRKPTLEGEDNLFNNLKQRSLPIHKPRGKWENRTCDTLQPTAPPSPAEKEKEPEFIIREEKTLPLLYPVQSPWCRSPSSPTHPHYSLERYLFTGSDWSSTCRQTRSQSAYLGPDPDVPCTGLSQGMKLARENCKGEGRRSTRSAGPNLGGVMSIGSATPISSALQKYFAHSSYHLRLLAHASPAPINFL</sequence>
<dbReference type="KEGG" id="emc:129335680"/>